<gene>
    <name evidence="1" type="ORF">GM51_15275</name>
</gene>
<evidence type="ECO:0008006" key="2">
    <source>
        <dbReference type="Google" id="ProtNLM"/>
    </source>
</evidence>
<organism evidence="1">
    <name type="scientific">freshwater metagenome</name>
    <dbReference type="NCBI Taxonomy" id="449393"/>
    <lineage>
        <taxon>unclassified sequences</taxon>
        <taxon>metagenomes</taxon>
        <taxon>ecological metagenomes</taxon>
    </lineage>
</organism>
<proteinExistence type="predicted"/>
<dbReference type="EMBL" id="JNSL01000119">
    <property type="protein sequence ID" value="KGA15266.1"/>
    <property type="molecule type" value="Genomic_DNA"/>
</dbReference>
<dbReference type="AlphaFoldDB" id="A0A094QLA3"/>
<sequence>MTHSEFFIAVDDEFGPFQGRALIRDLVMDSLGDRTAQQALDAGIAPKRVWLALCGAMHVPLGRQHGVGLSEPLGDTPG</sequence>
<comment type="caution">
    <text evidence="1">The sequence shown here is derived from an EMBL/GenBank/DDBJ whole genome shotgun (WGS) entry which is preliminary data.</text>
</comment>
<name>A0A094QLA3_9ZZZZ</name>
<protein>
    <recommendedName>
        <fullName evidence="2">DUF3046 domain-containing protein</fullName>
    </recommendedName>
</protein>
<evidence type="ECO:0000313" key="1">
    <source>
        <dbReference type="EMBL" id="KGA15266.1"/>
    </source>
</evidence>
<dbReference type="InterPro" id="IPR021408">
    <property type="entry name" value="DUF3046"/>
</dbReference>
<accession>A0A094QLA3</accession>
<dbReference type="Pfam" id="PF11248">
    <property type="entry name" value="DUF3046"/>
    <property type="match status" value="1"/>
</dbReference>
<reference evidence="1" key="1">
    <citation type="submission" date="2014-06" db="EMBL/GenBank/DDBJ databases">
        <title>Key roles for freshwater Actinobacteria revealed by deep metagenomic sequencing.</title>
        <authorList>
            <person name="Ghai R."/>
            <person name="Mizuno C.M."/>
            <person name="Picazo A."/>
            <person name="Camacho A."/>
            <person name="Rodriguez-Valera F."/>
        </authorList>
    </citation>
    <scope>NUCLEOTIDE SEQUENCE</scope>
</reference>